<name>A0A834VYN2_9FABA</name>
<reference evidence="2" key="1">
    <citation type="submission" date="2020-09" db="EMBL/GenBank/DDBJ databases">
        <title>Genome-Enabled Discovery of Anthraquinone Biosynthesis in Senna tora.</title>
        <authorList>
            <person name="Kang S.-H."/>
            <person name="Pandey R.P."/>
            <person name="Lee C.-M."/>
            <person name="Sim J.-S."/>
            <person name="Jeong J.-T."/>
            <person name="Choi B.-S."/>
            <person name="Jung M."/>
            <person name="Ginzburg D."/>
            <person name="Zhao K."/>
            <person name="Won S.Y."/>
            <person name="Oh T.-J."/>
            <person name="Yu Y."/>
            <person name="Kim N.-H."/>
            <person name="Lee O.R."/>
            <person name="Lee T.-H."/>
            <person name="Bashyal P."/>
            <person name="Kim T.-S."/>
            <person name="Lee W.-H."/>
            <person name="Kawkins C."/>
            <person name="Kim C.-K."/>
            <person name="Kim J.S."/>
            <person name="Ahn B.O."/>
            <person name="Rhee S.Y."/>
            <person name="Sohng J.K."/>
        </authorList>
    </citation>
    <scope>NUCLEOTIDE SEQUENCE</scope>
    <source>
        <tissue evidence="2">Leaf</tissue>
    </source>
</reference>
<accession>A0A834VYN2</accession>
<keyword evidence="1" id="KW-0732">Signal</keyword>
<dbReference type="AlphaFoldDB" id="A0A834VYN2"/>
<organism evidence="2 3">
    <name type="scientific">Senna tora</name>
    <dbReference type="NCBI Taxonomy" id="362788"/>
    <lineage>
        <taxon>Eukaryota</taxon>
        <taxon>Viridiplantae</taxon>
        <taxon>Streptophyta</taxon>
        <taxon>Embryophyta</taxon>
        <taxon>Tracheophyta</taxon>
        <taxon>Spermatophyta</taxon>
        <taxon>Magnoliopsida</taxon>
        <taxon>eudicotyledons</taxon>
        <taxon>Gunneridae</taxon>
        <taxon>Pentapetalae</taxon>
        <taxon>rosids</taxon>
        <taxon>fabids</taxon>
        <taxon>Fabales</taxon>
        <taxon>Fabaceae</taxon>
        <taxon>Caesalpinioideae</taxon>
        <taxon>Cassia clade</taxon>
        <taxon>Senna</taxon>
    </lineage>
</organism>
<gene>
    <name evidence="2" type="ORF">G2W53_040491</name>
</gene>
<evidence type="ECO:0000256" key="1">
    <source>
        <dbReference type="SAM" id="SignalP"/>
    </source>
</evidence>
<protein>
    <submittedName>
        <fullName evidence="2">Uncharacterized protein</fullName>
    </submittedName>
</protein>
<evidence type="ECO:0000313" key="2">
    <source>
        <dbReference type="EMBL" id="KAF7801380.1"/>
    </source>
</evidence>
<sequence>MALLMIILALANRAADFMAKLGHYLSEGLHSFDVPHVELGTILSSDLSGPLFSRLCIY</sequence>
<dbReference type="EMBL" id="JAAIUW010000013">
    <property type="protein sequence ID" value="KAF7801380.1"/>
    <property type="molecule type" value="Genomic_DNA"/>
</dbReference>
<feature type="signal peptide" evidence="1">
    <location>
        <begin position="1"/>
        <end position="15"/>
    </location>
</feature>
<proteinExistence type="predicted"/>
<comment type="caution">
    <text evidence="2">The sequence shown here is derived from an EMBL/GenBank/DDBJ whole genome shotgun (WGS) entry which is preliminary data.</text>
</comment>
<keyword evidence="3" id="KW-1185">Reference proteome</keyword>
<feature type="chain" id="PRO_5032414503" evidence="1">
    <location>
        <begin position="16"/>
        <end position="58"/>
    </location>
</feature>
<evidence type="ECO:0000313" key="3">
    <source>
        <dbReference type="Proteomes" id="UP000634136"/>
    </source>
</evidence>
<dbReference type="Proteomes" id="UP000634136">
    <property type="component" value="Unassembled WGS sequence"/>
</dbReference>